<organism evidence="2 3">
    <name type="scientific">Leucobacter massiliensis</name>
    <dbReference type="NCBI Taxonomy" id="1686285"/>
    <lineage>
        <taxon>Bacteria</taxon>
        <taxon>Bacillati</taxon>
        <taxon>Actinomycetota</taxon>
        <taxon>Actinomycetes</taxon>
        <taxon>Micrococcales</taxon>
        <taxon>Microbacteriaceae</taxon>
        <taxon>Leucobacter</taxon>
    </lineage>
</organism>
<dbReference type="EMBL" id="MWZD01000017">
    <property type="protein sequence ID" value="PRI11202.1"/>
    <property type="molecule type" value="Genomic_DNA"/>
</dbReference>
<accession>A0A2S9QNN8</accession>
<dbReference type="GO" id="GO:0016301">
    <property type="term" value="F:kinase activity"/>
    <property type="evidence" value="ECO:0007669"/>
    <property type="project" value="UniProtKB-KW"/>
</dbReference>
<dbReference type="AlphaFoldDB" id="A0A2S9QNN8"/>
<sequence length="264" mass="26432">MEQRVAIGIDVGGTGIKGAAVDPATGALLGRRHRVPTPPGGRPEAIAAEVGAMAAAIRTELGAADGGAGAEAVAGAPIGVTLPGVVREGVMLTAANVDPAWIGLDAAALFSRVTGAACTVVNDADAAGIAETAFGEVRGLPGVTVVLTFGTGIGSAIVCDGVLVPNSELGHLELDGHPSIERHASAKAIEREGISLEAWAARAARYVAHVERLLNPDRFVLGGSISKAADRYLPFPGVRAPVAPATFRNNAGIVGAARLAASRP</sequence>
<keyword evidence="2" id="KW-0418">Kinase</keyword>
<reference evidence="2 3" key="1">
    <citation type="journal article" date="2017" name="New Microbes New Infect">
        <title>Genome sequence of 'Leucobacter massiliensis' sp. nov. isolated from human pharynx after travel to the 2014 Hajj.</title>
        <authorList>
            <person name="Leangapichart T."/>
            <person name="Gautret P."/>
            <person name="Nguyen T.T."/>
            <person name="Armstrong N."/>
            <person name="Rolain J.M."/>
        </authorList>
    </citation>
    <scope>NUCLEOTIDE SEQUENCE [LARGE SCALE GENOMIC DNA]</scope>
    <source>
        <strain evidence="2 3">122RC15</strain>
    </source>
</reference>
<dbReference type="Pfam" id="PF00480">
    <property type="entry name" value="ROK"/>
    <property type="match status" value="1"/>
</dbReference>
<comment type="caution">
    <text evidence="2">The sequence shown here is derived from an EMBL/GenBank/DDBJ whole genome shotgun (WGS) entry which is preliminary data.</text>
</comment>
<dbReference type="NCBIfam" id="NF045942">
    <property type="entry name" value="PolPhglucPhase"/>
    <property type="match status" value="1"/>
</dbReference>
<gene>
    <name evidence="2" type="ORF">B4915_10130</name>
</gene>
<keyword evidence="3" id="KW-1185">Reference proteome</keyword>
<evidence type="ECO:0000313" key="2">
    <source>
        <dbReference type="EMBL" id="PRI11202.1"/>
    </source>
</evidence>
<dbReference type="Gene3D" id="3.30.420.40">
    <property type="match status" value="2"/>
</dbReference>
<evidence type="ECO:0000256" key="1">
    <source>
        <dbReference type="ARBA" id="ARBA00006479"/>
    </source>
</evidence>
<dbReference type="RefSeq" id="WP_105805653.1">
    <property type="nucleotide sequence ID" value="NZ_MWZD01000017.1"/>
</dbReference>
<proteinExistence type="inferred from homology"/>
<dbReference type="CDD" id="cd24058">
    <property type="entry name" value="ASKHA_NBD_ROK_PPGK"/>
    <property type="match status" value="1"/>
</dbReference>
<keyword evidence="2" id="KW-0808">Transferase</keyword>
<dbReference type="PANTHER" id="PTHR18964">
    <property type="entry name" value="ROK (REPRESSOR, ORF, KINASE) FAMILY"/>
    <property type="match status" value="1"/>
</dbReference>
<dbReference type="OrthoDB" id="849313at2"/>
<dbReference type="InterPro" id="IPR000600">
    <property type="entry name" value="ROK"/>
</dbReference>
<comment type="similarity">
    <text evidence="1">Belongs to the ROK (NagC/XylR) family.</text>
</comment>
<dbReference type="Proteomes" id="UP000238650">
    <property type="component" value="Unassembled WGS sequence"/>
</dbReference>
<name>A0A2S9QNN8_9MICO</name>
<dbReference type="InterPro" id="IPR043129">
    <property type="entry name" value="ATPase_NBD"/>
</dbReference>
<dbReference type="PANTHER" id="PTHR18964:SF146">
    <property type="entry name" value="POLYPHOSPHATE GLUCOKINASE"/>
    <property type="match status" value="1"/>
</dbReference>
<evidence type="ECO:0000313" key="3">
    <source>
        <dbReference type="Proteomes" id="UP000238650"/>
    </source>
</evidence>
<dbReference type="SUPFAM" id="SSF53067">
    <property type="entry name" value="Actin-like ATPase domain"/>
    <property type="match status" value="1"/>
</dbReference>
<protein>
    <submittedName>
        <fullName evidence="2">Polyphosphate glucokinase</fullName>
    </submittedName>
</protein>